<protein>
    <submittedName>
        <fullName evidence="3">Universal stress protein</fullName>
    </submittedName>
</protein>
<comment type="caution">
    <text evidence="3">The sequence shown here is derived from an EMBL/GenBank/DDBJ whole genome shotgun (WGS) entry which is preliminary data.</text>
</comment>
<organism evidence="3">
    <name type="scientific">Desulfacinum infernum</name>
    <dbReference type="NCBI Taxonomy" id="35837"/>
    <lineage>
        <taxon>Bacteria</taxon>
        <taxon>Pseudomonadati</taxon>
        <taxon>Thermodesulfobacteriota</taxon>
        <taxon>Syntrophobacteria</taxon>
        <taxon>Syntrophobacterales</taxon>
        <taxon>Syntrophobacteraceae</taxon>
        <taxon>Desulfacinum</taxon>
    </lineage>
</organism>
<evidence type="ECO:0000313" key="3">
    <source>
        <dbReference type="EMBL" id="HFK96517.1"/>
    </source>
</evidence>
<dbReference type="CDD" id="cd00293">
    <property type="entry name" value="USP-like"/>
    <property type="match status" value="1"/>
</dbReference>
<sequence>MGHRILVGIDCSANAQRAVDYVGTMLRPHDDAVITLFHVLVGPQPDIYPDAAQREQELDKRHRRAHRQLEAMAARLAEIGVPPDRIAVKIQVCDPGENVSSALLDEQRRGAYHTVVVGRRGMSKREEFLFGSVSSKIIREARECTVWVVQ</sequence>
<name>A0A832E9S3_9BACT</name>
<dbReference type="PRINTS" id="PR01438">
    <property type="entry name" value="UNVRSLSTRESS"/>
</dbReference>
<dbReference type="PANTHER" id="PTHR46268:SF6">
    <property type="entry name" value="UNIVERSAL STRESS PROTEIN UP12"/>
    <property type="match status" value="1"/>
</dbReference>
<dbReference type="InterPro" id="IPR014729">
    <property type="entry name" value="Rossmann-like_a/b/a_fold"/>
</dbReference>
<dbReference type="Gene3D" id="3.40.50.620">
    <property type="entry name" value="HUPs"/>
    <property type="match status" value="1"/>
</dbReference>
<dbReference type="EMBL" id="DSTK01000013">
    <property type="protein sequence ID" value="HFK96517.1"/>
    <property type="molecule type" value="Genomic_DNA"/>
</dbReference>
<proteinExistence type="inferred from homology"/>
<comment type="similarity">
    <text evidence="1">Belongs to the universal stress protein A family.</text>
</comment>
<dbReference type="PANTHER" id="PTHR46268">
    <property type="entry name" value="STRESS RESPONSE PROTEIN NHAX"/>
    <property type="match status" value="1"/>
</dbReference>
<evidence type="ECO:0000256" key="1">
    <source>
        <dbReference type="ARBA" id="ARBA00008791"/>
    </source>
</evidence>
<feature type="domain" description="UspA" evidence="2">
    <location>
        <begin position="3"/>
        <end position="149"/>
    </location>
</feature>
<accession>A0A832E9S3</accession>
<dbReference type="InterPro" id="IPR006015">
    <property type="entry name" value="Universal_stress_UspA"/>
</dbReference>
<dbReference type="SUPFAM" id="SSF52402">
    <property type="entry name" value="Adenine nucleotide alpha hydrolases-like"/>
    <property type="match status" value="1"/>
</dbReference>
<dbReference type="Pfam" id="PF00582">
    <property type="entry name" value="Usp"/>
    <property type="match status" value="1"/>
</dbReference>
<gene>
    <name evidence="3" type="ORF">ENS06_04215</name>
</gene>
<dbReference type="InterPro" id="IPR006016">
    <property type="entry name" value="UspA"/>
</dbReference>
<evidence type="ECO:0000259" key="2">
    <source>
        <dbReference type="Pfam" id="PF00582"/>
    </source>
</evidence>
<dbReference type="AlphaFoldDB" id="A0A832E9S3"/>
<reference evidence="3" key="1">
    <citation type="journal article" date="2020" name="mSystems">
        <title>Genome- and Community-Level Interaction Insights into Carbon Utilization and Element Cycling Functions of Hydrothermarchaeota in Hydrothermal Sediment.</title>
        <authorList>
            <person name="Zhou Z."/>
            <person name="Liu Y."/>
            <person name="Xu W."/>
            <person name="Pan J."/>
            <person name="Luo Z.H."/>
            <person name="Li M."/>
        </authorList>
    </citation>
    <scope>NUCLEOTIDE SEQUENCE [LARGE SCALE GENOMIC DNA]</scope>
    <source>
        <strain evidence="3">SpSt-456</strain>
    </source>
</reference>